<keyword evidence="1" id="KW-0732">Signal</keyword>
<dbReference type="OrthoDB" id="5237998at2759"/>
<evidence type="ECO:0000256" key="1">
    <source>
        <dbReference type="SAM" id="SignalP"/>
    </source>
</evidence>
<evidence type="ECO:0000313" key="2">
    <source>
        <dbReference type="EMBL" id="KOS23041.1"/>
    </source>
</evidence>
<dbReference type="InterPro" id="IPR036962">
    <property type="entry name" value="Glyco_hydro_3_N_sf"/>
</dbReference>
<name>A0A0M8N9Y0_ESCWE</name>
<protein>
    <submittedName>
        <fullName evidence="2">Putative beta-glucosidase M</fullName>
    </submittedName>
</protein>
<proteinExistence type="predicted"/>
<comment type="caution">
    <text evidence="2">The sequence shown here is derived from an EMBL/GenBank/DDBJ whole genome shotgun (WGS) entry which is preliminary data.</text>
</comment>
<dbReference type="EMBL" id="LGSR01000002">
    <property type="protein sequence ID" value="KOS23041.1"/>
    <property type="molecule type" value="Genomic_DNA"/>
</dbReference>
<sequence length="72" mass="7813">MKLLRLAIAGLVGGVAAQDVITDDTYFYGQSPPVYPSPKMDGTGEWAAAYQRAKTLVADMTLEEKVRMPPPN</sequence>
<dbReference type="Gene3D" id="3.20.20.300">
    <property type="entry name" value="Glycoside hydrolase, family 3, N-terminal domain"/>
    <property type="match status" value="1"/>
</dbReference>
<dbReference type="GO" id="GO:0004553">
    <property type="term" value="F:hydrolase activity, hydrolyzing O-glycosyl compounds"/>
    <property type="evidence" value="ECO:0007669"/>
    <property type="project" value="InterPro"/>
</dbReference>
<dbReference type="Proteomes" id="UP000053831">
    <property type="component" value="Unassembled WGS sequence"/>
</dbReference>
<organism evidence="2 3">
    <name type="scientific">Escovopsis weberi</name>
    <dbReference type="NCBI Taxonomy" id="150374"/>
    <lineage>
        <taxon>Eukaryota</taxon>
        <taxon>Fungi</taxon>
        <taxon>Dikarya</taxon>
        <taxon>Ascomycota</taxon>
        <taxon>Pezizomycotina</taxon>
        <taxon>Sordariomycetes</taxon>
        <taxon>Hypocreomycetidae</taxon>
        <taxon>Hypocreales</taxon>
        <taxon>Hypocreaceae</taxon>
        <taxon>Escovopsis</taxon>
    </lineage>
</organism>
<reference evidence="2 3" key="1">
    <citation type="submission" date="2015-07" db="EMBL/GenBank/DDBJ databases">
        <title>The genome of the fungus Escovopsis weberi, a specialized disease agent of ant agriculture.</title>
        <authorList>
            <person name="de Man T.J."/>
            <person name="Stajich J.E."/>
            <person name="Kubicek C.P."/>
            <person name="Chenthamara K."/>
            <person name="Atanasova L."/>
            <person name="Druzhinina I.S."/>
            <person name="Birnbaum S."/>
            <person name="Barribeau S.M."/>
            <person name="Teiling C."/>
            <person name="Suen G."/>
            <person name="Currie C."/>
            <person name="Gerardo N.M."/>
        </authorList>
    </citation>
    <scope>NUCLEOTIDE SEQUENCE [LARGE SCALE GENOMIC DNA]</scope>
</reference>
<gene>
    <name evidence="2" type="ORF">ESCO_003566</name>
</gene>
<feature type="signal peptide" evidence="1">
    <location>
        <begin position="1"/>
        <end position="17"/>
    </location>
</feature>
<evidence type="ECO:0000313" key="3">
    <source>
        <dbReference type="Proteomes" id="UP000053831"/>
    </source>
</evidence>
<dbReference type="AlphaFoldDB" id="A0A0M8N9Y0"/>
<keyword evidence="3" id="KW-1185">Reference proteome</keyword>
<feature type="chain" id="PRO_5005819031" evidence="1">
    <location>
        <begin position="18"/>
        <end position="72"/>
    </location>
</feature>
<accession>A0A0M8N9Y0</accession>
<dbReference type="STRING" id="150374.A0A0M8N9Y0"/>
<dbReference type="GO" id="GO:0005975">
    <property type="term" value="P:carbohydrate metabolic process"/>
    <property type="evidence" value="ECO:0007669"/>
    <property type="project" value="InterPro"/>
</dbReference>